<evidence type="ECO:0000313" key="2">
    <source>
        <dbReference type="EMBL" id="CAE0421054.1"/>
    </source>
</evidence>
<dbReference type="SUPFAM" id="SSF49785">
    <property type="entry name" value="Galactose-binding domain-like"/>
    <property type="match status" value="1"/>
</dbReference>
<name>A0A7S3LEV6_9STRA</name>
<feature type="region of interest" description="Disordered" evidence="1">
    <location>
        <begin position="1"/>
        <end position="25"/>
    </location>
</feature>
<dbReference type="InterPro" id="IPR008979">
    <property type="entry name" value="Galactose-bd-like_sf"/>
</dbReference>
<protein>
    <recommendedName>
        <fullName evidence="3">F5/8 type C domain-containing protein</fullName>
    </recommendedName>
</protein>
<dbReference type="EMBL" id="HBIM01023923">
    <property type="protein sequence ID" value="CAE0421054.1"/>
    <property type="molecule type" value="Transcribed_RNA"/>
</dbReference>
<evidence type="ECO:0008006" key="3">
    <source>
        <dbReference type="Google" id="ProtNLM"/>
    </source>
</evidence>
<reference evidence="2" key="1">
    <citation type="submission" date="2021-01" db="EMBL/GenBank/DDBJ databases">
        <authorList>
            <person name="Corre E."/>
            <person name="Pelletier E."/>
            <person name="Niang G."/>
            <person name="Scheremetjew M."/>
            <person name="Finn R."/>
            <person name="Kale V."/>
            <person name="Holt S."/>
            <person name="Cochrane G."/>
            <person name="Meng A."/>
            <person name="Brown T."/>
            <person name="Cohen L."/>
        </authorList>
    </citation>
    <scope>NUCLEOTIDE SEQUENCE</scope>
    <source>
        <strain evidence="2">CCMP127</strain>
    </source>
</reference>
<accession>A0A7S3LEV6</accession>
<dbReference type="AlphaFoldDB" id="A0A7S3LEV6"/>
<feature type="compositionally biased region" description="Polar residues" evidence="1">
    <location>
        <begin position="1"/>
        <end position="12"/>
    </location>
</feature>
<gene>
    <name evidence="2" type="ORF">ACOF00016_LOCUS17703</name>
</gene>
<sequence length="182" mass="20256">MANTTGTDTTDVLLSDPATGTKAKASSILQRNAKVYGPTNALRDDSSSWNSEGGDDDDGSHWFRIDFGRPVQPTRVGVQFQAGFCAQQGRIECNIGTDDDDVDKNNNTKSEWVSAIDNKDESSAMVEWDDVHELQMIPLRRDIQPCTSLRLVLEDCTDFYGRVILYQVQVWGKERCTTTTTP</sequence>
<dbReference type="Gene3D" id="2.60.120.260">
    <property type="entry name" value="Galactose-binding domain-like"/>
    <property type="match status" value="1"/>
</dbReference>
<proteinExistence type="predicted"/>
<organism evidence="2">
    <name type="scientific">Amphora coffeiformis</name>
    <dbReference type="NCBI Taxonomy" id="265554"/>
    <lineage>
        <taxon>Eukaryota</taxon>
        <taxon>Sar</taxon>
        <taxon>Stramenopiles</taxon>
        <taxon>Ochrophyta</taxon>
        <taxon>Bacillariophyta</taxon>
        <taxon>Bacillariophyceae</taxon>
        <taxon>Bacillariophycidae</taxon>
        <taxon>Thalassiophysales</taxon>
        <taxon>Catenulaceae</taxon>
        <taxon>Amphora</taxon>
    </lineage>
</organism>
<evidence type="ECO:0000256" key="1">
    <source>
        <dbReference type="SAM" id="MobiDB-lite"/>
    </source>
</evidence>